<dbReference type="STRING" id="1123291.SAMN04490355_100796"/>
<dbReference type="Pfam" id="PF25917">
    <property type="entry name" value="BSH_RND"/>
    <property type="match status" value="1"/>
</dbReference>
<evidence type="ECO:0000259" key="4">
    <source>
        <dbReference type="Pfam" id="PF25917"/>
    </source>
</evidence>
<dbReference type="Pfam" id="PF25876">
    <property type="entry name" value="HH_MFP_RND"/>
    <property type="match status" value="1"/>
</dbReference>
<dbReference type="SUPFAM" id="SSF111369">
    <property type="entry name" value="HlyD-like secretion proteins"/>
    <property type="match status" value="1"/>
</dbReference>
<organism evidence="7 8">
    <name type="scientific">Pelosinus propionicus DSM 13327</name>
    <dbReference type="NCBI Taxonomy" id="1123291"/>
    <lineage>
        <taxon>Bacteria</taxon>
        <taxon>Bacillati</taxon>
        <taxon>Bacillota</taxon>
        <taxon>Negativicutes</taxon>
        <taxon>Selenomonadales</taxon>
        <taxon>Sporomusaceae</taxon>
        <taxon>Pelosinus</taxon>
    </lineage>
</organism>
<comment type="subcellular location">
    <subcellularLocation>
        <location evidence="1">Cell envelope</location>
    </subcellularLocation>
</comment>
<dbReference type="Pfam" id="PF25967">
    <property type="entry name" value="RND-MFP_C"/>
    <property type="match status" value="1"/>
</dbReference>
<evidence type="ECO:0000256" key="2">
    <source>
        <dbReference type="ARBA" id="ARBA00009477"/>
    </source>
</evidence>
<dbReference type="Gene3D" id="2.40.420.20">
    <property type="match status" value="1"/>
</dbReference>
<dbReference type="AlphaFoldDB" id="A0A1I4IAW0"/>
<feature type="domain" description="Multidrug resistance protein MdtA-like alpha-helical hairpin" evidence="3">
    <location>
        <begin position="110"/>
        <end position="172"/>
    </location>
</feature>
<sequence length="389" mass="42360">MNSKYSTRRYAAVIISAILVGAAIVHSGWFSKTQTTQASQAVAVKATKVVQRDTPIQYEFVGQVKSKDEIKIMSKVSGNIVAKMVNGGDLVYKGQPLFQIDDKQYRSAINSARATLNKSKVTLRNSQKDVERYQKLASVNGIAQQTVDANVSQAEEDAATVEVNQANLQQAEQDSQDTIIVSPVDGRIDVNDVSNGYYVVAGSTTMATVSSMDPIWVQFSMSENEYLNFAQQGNGTLPSNFKDNLKLTLSNGAEYPLIGHIEQIDKGVSDTTGTITLKAAFSNPQKLLLPGMFARVSAQGDVRQGALLIPQRAVKELLENTFVTVVTKDNKAESRSVKMGNKVGNMWIVEEGLTVDDCIVVEGIDKVKQGTTLKVTMIEPEDLQTPAKQ</sequence>
<dbReference type="OrthoDB" id="9801814at2"/>
<evidence type="ECO:0000313" key="7">
    <source>
        <dbReference type="EMBL" id="SFL51415.1"/>
    </source>
</evidence>
<proteinExistence type="inferred from homology"/>
<dbReference type="Pfam" id="PF25944">
    <property type="entry name" value="Beta-barrel_RND"/>
    <property type="match status" value="1"/>
</dbReference>
<dbReference type="PANTHER" id="PTHR30158:SF3">
    <property type="entry name" value="MULTIDRUG EFFLUX PUMP SUBUNIT ACRA-RELATED"/>
    <property type="match status" value="1"/>
</dbReference>
<evidence type="ECO:0000256" key="1">
    <source>
        <dbReference type="ARBA" id="ARBA00004196"/>
    </source>
</evidence>
<feature type="domain" description="Multidrug resistance protein MdtA-like beta-barrel" evidence="5">
    <location>
        <begin position="214"/>
        <end position="299"/>
    </location>
</feature>
<dbReference type="InterPro" id="IPR058624">
    <property type="entry name" value="MdtA-like_HH"/>
</dbReference>
<feature type="domain" description="Multidrug resistance protein MdtA-like barrel-sandwich hybrid" evidence="4">
    <location>
        <begin position="70"/>
        <end position="209"/>
    </location>
</feature>
<keyword evidence="8" id="KW-1185">Reference proteome</keyword>
<comment type="similarity">
    <text evidence="2">Belongs to the membrane fusion protein (MFP) (TC 8.A.1) family.</text>
</comment>
<dbReference type="NCBIfam" id="TIGR01730">
    <property type="entry name" value="RND_mfp"/>
    <property type="match status" value="1"/>
</dbReference>
<gene>
    <name evidence="7" type="ORF">SAMN04490355_100796</name>
</gene>
<dbReference type="Proteomes" id="UP000199520">
    <property type="component" value="Unassembled WGS sequence"/>
</dbReference>
<feature type="domain" description="Multidrug resistance protein MdtA-like C-terminal permuted SH3" evidence="6">
    <location>
        <begin position="306"/>
        <end position="366"/>
    </location>
</feature>
<dbReference type="InterPro" id="IPR058626">
    <property type="entry name" value="MdtA-like_b-barrel"/>
</dbReference>
<reference evidence="8" key="1">
    <citation type="submission" date="2016-10" db="EMBL/GenBank/DDBJ databases">
        <authorList>
            <person name="Varghese N."/>
            <person name="Submissions S."/>
        </authorList>
    </citation>
    <scope>NUCLEOTIDE SEQUENCE [LARGE SCALE GENOMIC DNA]</scope>
    <source>
        <strain evidence="8">DSM 13327</strain>
    </source>
</reference>
<dbReference type="Gene3D" id="1.10.287.470">
    <property type="entry name" value="Helix hairpin bin"/>
    <property type="match status" value="1"/>
</dbReference>
<dbReference type="GO" id="GO:0046677">
    <property type="term" value="P:response to antibiotic"/>
    <property type="evidence" value="ECO:0007669"/>
    <property type="project" value="TreeGrafter"/>
</dbReference>
<dbReference type="InterPro" id="IPR058625">
    <property type="entry name" value="MdtA-like_BSH"/>
</dbReference>
<accession>A0A1I4IAW0</accession>
<dbReference type="InterPro" id="IPR006143">
    <property type="entry name" value="RND_pump_MFP"/>
</dbReference>
<dbReference type="Gene3D" id="2.40.50.100">
    <property type="match status" value="1"/>
</dbReference>
<dbReference type="GO" id="GO:0005886">
    <property type="term" value="C:plasma membrane"/>
    <property type="evidence" value="ECO:0007669"/>
    <property type="project" value="TreeGrafter"/>
</dbReference>
<dbReference type="RefSeq" id="WP_090933673.1">
    <property type="nucleotide sequence ID" value="NZ_FOTS01000007.1"/>
</dbReference>
<dbReference type="EMBL" id="FOTS01000007">
    <property type="protein sequence ID" value="SFL51415.1"/>
    <property type="molecule type" value="Genomic_DNA"/>
</dbReference>
<dbReference type="FunFam" id="2.40.420.20:FF:000001">
    <property type="entry name" value="Efflux RND transporter periplasmic adaptor subunit"/>
    <property type="match status" value="1"/>
</dbReference>
<dbReference type="GO" id="GO:0022857">
    <property type="term" value="F:transmembrane transporter activity"/>
    <property type="evidence" value="ECO:0007669"/>
    <property type="project" value="InterPro"/>
</dbReference>
<evidence type="ECO:0000259" key="3">
    <source>
        <dbReference type="Pfam" id="PF25876"/>
    </source>
</evidence>
<evidence type="ECO:0000259" key="6">
    <source>
        <dbReference type="Pfam" id="PF25967"/>
    </source>
</evidence>
<dbReference type="Gene3D" id="2.40.30.170">
    <property type="match status" value="1"/>
</dbReference>
<protein>
    <submittedName>
        <fullName evidence="7">Membrane fusion protein, multidrug efflux system</fullName>
    </submittedName>
</protein>
<name>A0A1I4IAW0_9FIRM</name>
<evidence type="ECO:0000313" key="8">
    <source>
        <dbReference type="Proteomes" id="UP000199520"/>
    </source>
</evidence>
<dbReference type="InterPro" id="IPR058627">
    <property type="entry name" value="MdtA-like_C"/>
</dbReference>
<dbReference type="PANTHER" id="PTHR30158">
    <property type="entry name" value="ACRA/E-RELATED COMPONENT OF DRUG EFFLUX TRANSPORTER"/>
    <property type="match status" value="1"/>
</dbReference>
<dbReference type="GO" id="GO:0030313">
    <property type="term" value="C:cell envelope"/>
    <property type="evidence" value="ECO:0007669"/>
    <property type="project" value="UniProtKB-SubCell"/>
</dbReference>
<evidence type="ECO:0000259" key="5">
    <source>
        <dbReference type="Pfam" id="PF25944"/>
    </source>
</evidence>